<evidence type="ECO:0000256" key="12">
    <source>
        <dbReference type="ARBA" id="ARBA00023170"/>
    </source>
</evidence>
<dbReference type="Proteomes" id="UP001410394">
    <property type="component" value="Unassembled WGS sequence"/>
</dbReference>
<evidence type="ECO:0000256" key="16">
    <source>
        <dbReference type="SAM" id="SignalP"/>
    </source>
</evidence>
<evidence type="ECO:0000256" key="4">
    <source>
        <dbReference type="ARBA" id="ARBA00022452"/>
    </source>
</evidence>
<feature type="chain" id="PRO_5046395632" evidence="16">
    <location>
        <begin position="35"/>
        <end position="809"/>
    </location>
</feature>
<keyword evidence="5" id="KW-0410">Iron transport</keyword>
<dbReference type="EMBL" id="JBDIVE010000002">
    <property type="protein sequence ID" value="MEN3067738.1"/>
    <property type="molecule type" value="Genomic_DNA"/>
</dbReference>
<name>A0ABU9YVK3_9RHOO</name>
<evidence type="ECO:0000313" key="18">
    <source>
        <dbReference type="EMBL" id="MEN3067738.1"/>
    </source>
</evidence>
<dbReference type="SUPFAM" id="SSF56935">
    <property type="entry name" value="Porins"/>
    <property type="match status" value="1"/>
</dbReference>
<keyword evidence="19" id="KW-1185">Reference proteome</keyword>
<evidence type="ECO:0000256" key="14">
    <source>
        <dbReference type="PROSITE-ProRule" id="PRU01360"/>
    </source>
</evidence>
<dbReference type="CDD" id="cd01347">
    <property type="entry name" value="ligand_gated_channel"/>
    <property type="match status" value="1"/>
</dbReference>
<comment type="caution">
    <text evidence="18">The sequence shown here is derived from an EMBL/GenBank/DDBJ whole genome shotgun (WGS) entry which is preliminary data.</text>
</comment>
<dbReference type="Gene3D" id="3.55.50.30">
    <property type="match status" value="1"/>
</dbReference>
<evidence type="ECO:0000256" key="9">
    <source>
        <dbReference type="ARBA" id="ARBA00023065"/>
    </source>
</evidence>
<dbReference type="Gene3D" id="2.40.170.20">
    <property type="entry name" value="TonB-dependent receptor, beta-barrel domain"/>
    <property type="match status" value="1"/>
</dbReference>
<keyword evidence="12 18" id="KW-0675">Receptor</keyword>
<evidence type="ECO:0000256" key="1">
    <source>
        <dbReference type="ARBA" id="ARBA00004571"/>
    </source>
</evidence>
<dbReference type="NCBIfam" id="TIGR01783">
    <property type="entry name" value="TonB-siderophor"/>
    <property type="match status" value="1"/>
</dbReference>
<evidence type="ECO:0000256" key="15">
    <source>
        <dbReference type="RuleBase" id="RU003357"/>
    </source>
</evidence>
<evidence type="ECO:0000259" key="17">
    <source>
        <dbReference type="SMART" id="SM00965"/>
    </source>
</evidence>
<dbReference type="Pfam" id="PF00593">
    <property type="entry name" value="TonB_dep_Rec_b-barrel"/>
    <property type="match status" value="1"/>
</dbReference>
<dbReference type="InterPro" id="IPR036942">
    <property type="entry name" value="Beta-barrel_TonB_sf"/>
</dbReference>
<dbReference type="PROSITE" id="PS52016">
    <property type="entry name" value="TONB_DEPENDENT_REC_3"/>
    <property type="match status" value="1"/>
</dbReference>
<comment type="similarity">
    <text evidence="2 14 15">Belongs to the TonB-dependent receptor family.</text>
</comment>
<evidence type="ECO:0000256" key="13">
    <source>
        <dbReference type="ARBA" id="ARBA00023237"/>
    </source>
</evidence>
<keyword evidence="4 14" id="KW-1134">Transmembrane beta strand</keyword>
<evidence type="ECO:0000256" key="10">
    <source>
        <dbReference type="ARBA" id="ARBA00023077"/>
    </source>
</evidence>
<proteinExistence type="inferred from homology"/>
<keyword evidence="3 14" id="KW-0813">Transport</keyword>
<evidence type="ECO:0000256" key="2">
    <source>
        <dbReference type="ARBA" id="ARBA00009810"/>
    </source>
</evidence>
<keyword evidence="9" id="KW-0406">Ion transport</keyword>
<dbReference type="InterPro" id="IPR012910">
    <property type="entry name" value="Plug_dom"/>
</dbReference>
<dbReference type="InterPro" id="IPR010105">
    <property type="entry name" value="TonB_sidphr_rcpt"/>
</dbReference>
<protein>
    <submittedName>
        <fullName evidence="18">TonB-dependent siderophore receptor</fullName>
    </submittedName>
</protein>
<dbReference type="InterPro" id="IPR037066">
    <property type="entry name" value="Plug_dom_sf"/>
</dbReference>
<dbReference type="RefSeq" id="WP_345918505.1">
    <property type="nucleotide sequence ID" value="NZ_JBDIVE010000002.1"/>
</dbReference>
<dbReference type="InterPro" id="IPR011662">
    <property type="entry name" value="Secretin/TonB_short_N"/>
</dbReference>
<gene>
    <name evidence="18" type="ORF">ABDB84_04550</name>
</gene>
<keyword evidence="6 14" id="KW-0812">Transmembrane</keyword>
<keyword evidence="10 15" id="KW-0798">TonB box</keyword>
<evidence type="ECO:0000256" key="5">
    <source>
        <dbReference type="ARBA" id="ARBA00022496"/>
    </source>
</evidence>
<keyword evidence="8" id="KW-0408">Iron</keyword>
<dbReference type="InterPro" id="IPR039426">
    <property type="entry name" value="TonB-dep_rcpt-like"/>
</dbReference>
<evidence type="ECO:0000256" key="11">
    <source>
        <dbReference type="ARBA" id="ARBA00023136"/>
    </source>
</evidence>
<dbReference type="Pfam" id="PF07715">
    <property type="entry name" value="Plug"/>
    <property type="match status" value="1"/>
</dbReference>
<dbReference type="SMART" id="SM00965">
    <property type="entry name" value="STN"/>
    <property type="match status" value="1"/>
</dbReference>
<dbReference type="Gene3D" id="2.170.130.10">
    <property type="entry name" value="TonB-dependent receptor, plug domain"/>
    <property type="match status" value="1"/>
</dbReference>
<reference evidence="18 19" key="1">
    <citation type="journal article" date="2018" name="Int. J. Syst. Evol. Microbiol.">
        <title>Uliginosibacterium sediminicola sp. nov., isolated from freshwater sediment.</title>
        <authorList>
            <person name="Hwang W.M."/>
            <person name="Kim S.M."/>
            <person name="Kang K."/>
            <person name="Ahn T.Y."/>
        </authorList>
    </citation>
    <scope>NUCLEOTIDE SEQUENCE [LARGE SCALE GENOMIC DNA]</scope>
    <source>
        <strain evidence="18 19">M1-21</strain>
    </source>
</reference>
<dbReference type="PANTHER" id="PTHR32552">
    <property type="entry name" value="FERRICHROME IRON RECEPTOR-RELATED"/>
    <property type="match status" value="1"/>
</dbReference>
<evidence type="ECO:0000256" key="6">
    <source>
        <dbReference type="ARBA" id="ARBA00022692"/>
    </source>
</evidence>
<evidence type="ECO:0000313" key="19">
    <source>
        <dbReference type="Proteomes" id="UP001410394"/>
    </source>
</evidence>
<keyword evidence="7 16" id="KW-0732">Signal</keyword>
<accession>A0ABU9YVK3</accession>
<organism evidence="18 19">
    <name type="scientific">Uliginosibacterium sediminicola</name>
    <dbReference type="NCBI Taxonomy" id="2024550"/>
    <lineage>
        <taxon>Bacteria</taxon>
        <taxon>Pseudomonadati</taxon>
        <taxon>Pseudomonadota</taxon>
        <taxon>Betaproteobacteria</taxon>
        <taxon>Rhodocyclales</taxon>
        <taxon>Zoogloeaceae</taxon>
        <taxon>Uliginosibacterium</taxon>
    </lineage>
</organism>
<evidence type="ECO:0000256" key="3">
    <source>
        <dbReference type="ARBA" id="ARBA00022448"/>
    </source>
</evidence>
<evidence type="ECO:0000256" key="8">
    <source>
        <dbReference type="ARBA" id="ARBA00023004"/>
    </source>
</evidence>
<evidence type="ECO:0000256" key="7">
    <source>
        <dbReference type="ARBA" id="ARBA00022729"/>
    </source>
</evidence>
<dbReference type="PANTHER" id="PTHR32552:SF68">
    <property type="entry name" value="FERRICHROME OUTER MEMBRANE TRANSPORTER_PHAGE RECEPTOR"/>
    <property type="match status" value="1"/>
</dbReference>
<sequence length="809" mass="88245">MNIHQQPTAASTTRLRLSPLAVAFHIAFASSLFAGYAPEASAQGAAALTQYDIPSGPLAEALNRFAQQSGVAIAVDAKQLQGLLTRGLKGRYSIETGFESLLRDSGFAASKTNAGYVLRAVPRTPAAKAAEPELPAVTVRARAEQETATGPVSGYVAKRSATGTKTDTPIIETPQSITVISREQMTTQATQTVGEALRYTSGVLAEQYGGTDLRIDQFMLRGYSSSMPYLDGLTTASRYTLLSENVEPYGLERVEVLRGPSSVLYGQNIPGGLVSLQSKRPTDEAFGEVGLQTGNYGRAEATFDLGGPLGESGQLSYRLTGLTRNTGTQVDEVDSKRYYLAPSLTWKPTANTRLTVLAKIQRQEDGYSTQYLPASTTLNAGTYGRVPTSLFTGEQDLNKVNRTQQSLGYSLEHSLNSAWTFRQNLRLSQTRTDIGYVYAAGLATGTSKLNRYTLAADAKQLNLAVDTQAESRFRLANTEHKALIGVDYFRAHDHWSEQDGDATALDILNPVYGQSYTLPEVDFATEDTLKQIGLYLQDQVRLGAWSFTGGLRRDQADTKTINLLAASTTKQTDRKLTGRLGLVYLFDNGFAPYASYSTSFTPTIGTRFDGSPFKPTTARQAELGLKYQAPDAKSFITTSLYQLTQQNGLTSDPDHLYYYVQTGEVQVRGAEVSSTVELRRGLSAIAAYTLMDAEITKSNDGYTGKTPKDVPRQMASLWLDQKFGSTWKGMQAGAGIRYIGYRYGSNDNSLRIPANTFVDAMLGYTLGQWSFALNVRNLFDKVTVATCDSSSRCVYGLRRSVIASSNYRW</sequence>
<keyword evidence="13 14" id="KW-0998">Cell outer membrane</keyword>
<dbReference type="InterPro" id="IPR000531">
    <property type="entry name" value="Beta-barrel_TonB"/>
</dbReference>
<keyword evidence="11 14" id="KW-0472">Membrane</keyword>
<comment type="subcellular location">
    <subcellularLocation>
        <location evidence="1 14">Cell outer membrane</location>
        <topology evidence="1 14">Multi-pass membrane protein</topology>
    </subcellularLocation>
</comment>
<feature type="domain" description="Secretin/TonB short N-terminal" evidence="17">
    <location>
        <begin position="71"/>
        <end position="121"/>
    </location>
</feature>
<feature type="signal peptide" evidence="16">
    <location>
        <begin position="1"/>
        <end position="34"/>
    </location>
</feature>